<dbReference type="InterPro" id="IPR005467">
    <property type="entry name" value="His_kinase_dom"/>
</dbReference>
<dbReference type="PRINTS" id="PR00344">
    <property type="entry name" value="BCTRLSENSOR"/>
</dbReference>
<dbReference type="SMART" id="SM00091">
    <property type="entry name" value="PAS"/>
    <property type="match status" value="1"/>
</dbReference>
<evidence type="ECO:0000259" key="8">
    <source>
        <dbReference type="PROSITE" id="PS50112"/>
    </source>
</evidence>
<dbReference type="PROSITE" id="PS50109">
    <property type="entry name" value="HIS_KIN"/>
    <property type="match status" value="1"/>
</dbReference>
<dbReference type="InterPro" id="IPR036097">
    <property type="entry name" value="HisK_dim/P_sf"/>
</dbReference>
<gene>
    <name evidence="10" type="ORF">ASZ90_003675</name>
</gene>
<dbReference type="NCBIfam" id="TIGR00229">
    <property type="entry name" value="sensory_box"/>
    <property type="match status" value="1"/>
</dbReference>
<evidence type="ECO:0000256" key="2">
    <source>
        <dbReference type="ARBA" id="ARBA00022679"/>
    </source>
</evidence>
<evidence type="ECO:0000259" key="7">
    <source>
        <dbReference type="PROSITE" id="PS50109"/>
    </source>
</evidence>
<dbReference type="Gene3D" id="3.30.565.10">
    <property type="entry name" value="Histidine kinase-like ATPase, C-terminal domain"/>
    <property type="match status" value="1"/>
</dbReference>
<proteinExistence type="predicted"/>
<dbReference type="SUPFAM" id="SSF55874">
    <property type="entry name" value="ATPase domain of HSP90 chaperone/DNA topoisomerase II/histidine kinase"/>
    <property type="match status" value="1"/>
</dbReference>
<dbReference type="InterPro" id="IPR003594">
    <property type="entry name" value="HATPase_dom"/>
</dbReference>
<evidence type="ECO:0000256" key="4">
    <source>
        <dbReference type="ARBA" id="ARBA00022777"/>
    </source>
</evidence>
<feature type="domain" description="PAS" evidence="8">
    <location>
        <begin position="150"/>
        <end position="221"/>
    </location>
</feature>
<dbReference type="PROSITE" id="PS50112">
    <property type="entry name" value="PAS"/>
    <property type="match status" value="1"/>
</dbReference>
<evidence type="ECO:0000256" key="3">
    <source>
        <dbReference type="ARBA" id="ARBA00022741"/>
    </source>
</evidence>
<keyword evidence="4 10" id="KW-0418">Kinase</keyword>
<dbReference type="PANTHER" id="PTHR43065:SF10">
    <property type="entry name" value="PEROXIDE STRESS-ACTIVATED HISTIDINE KINASE MAK3"/>
    <property type="match status" value="1"/>
</dbReference>
<comment type="caution">
    <text evidence="10">The sequence shown here is derived from an EMBL/GenBank/DDBJ whole genome shotgun (WGS) entry which is preliminary data.</text>
</comment>
<evidence type="ECO:0000313" key="10">
    <source>
        <dbReference type="EMBL" id="KUG26483.1"/>
    </source>
</evidence>
<dbReference type="InterPro" id="IPR003661">
    <property type="entry name" value="HisK_dim/P_dom"/>
</dbReference>
<dbReference type="SUPFAM" id="SSF47384">
    <property type="entry name" value="Homodimeric domain of signal transducing histidine kinase"/>
    <property type="match status" value="1"/>
</dbReference>
<keyword evidence="6" id="KW-0902">Two-component regulatory system</keyword>
<keyword evidence="2" id="KW-0808">Transferase</keyword>
<dbReference type="GO" id="GO:0005524">
    <property type="term" value="F:ATP binding"/>
    <property type="evidence" value="ECO:0007669"/>
    <property type="project" value="UniProtKB-KW"/>
</dbReference>
<dbReference type="CDD" id="cd00130">
    <property type="entry name" value="PAS"/>
    <property type="match status" value="1"/>
</dbReference>
<keyword evidence="3" id="KW-0547">Nucleotide-binding</keyword>
<name>A0A0W8G1T7_9ZZZZ</name>
<feature type="domain" description="Histidine kinase" evidence="7">
    <location>
        <begin position="290"/>
        <end position="498"/>
    </location>
</feature>
<evidence type="ECO:0000256" key="5">
    <source>
        <dbReference type="ARBA" id="ARBA00022840"/>
    </source>
</evidence>
<sequence>MKKLIIELIKKYFTQITQSWVEKLEQEFDKKLSKSQVTTFVESTLNTLIDVIETADYTRADQYLIDSYQLFSKTKLNLLQISQLFTIGRYAIINYLEKDDNHDIDPLILLGFLDEVIEQIYARYGMLHQNAEMQELTSDRDRLANKLDVSQQYLHNILLSSDSAIMVIDNNEKFISWNKGAESIFGFTENEVLGKSSSLLFPKGEKYVSELQYIQDEMRTNGFVTIGETERLTKEGKIVTVQLTVTKLPGSNGESAGRTVIIRDFTEVKKLQQQVDQSEKLAVIGQLAAGIAHEVGNPLTSISSIVQILQRKSPNEFFSEQLSTIKENIDRISRIVRELVDFSRPPGHERTLIQITDIIKTAIGIVKYDKRVKKVDFKTDLDTDSPLVMLVPDQLLQVFVNILINALDAIEGNGIVTIKSTHDDKYLYVTIEDNGCGMDEITQNKIFDPFFTTKRVGKGTGLGLSVSYGIIKKFHGDISVESELNKGTKFTIKIPIEEN</sequence>
<accession>A0A0W8G1T7</accession>
<dbReference type="PROSITE" id="PS50113">
    <property type="entry name" value="PAC"/>
    <property type="match status" value="1"/>
</dbReference>
<keyword evidence="1" id="KW-0597">Phosphoprotein</keyword>
<dbReference type="SMART" id="SM00387">
    <property type="entry name" value="HATPase_c"/>
    <property type="match status" value="1"/>
</dbReference>
<evidence type="ECO:0000256" key="6">
    <source>
        <dbReference type="ARBA" id="ARBA00023012"/>
    </source>
</evidence>
<dbReference type="InterPro" id="IPR035965">
    <property type="entry name" value="PAS-like_dom_sf"/>
</dbReference>
<evidence type="ECO:0000256" key="1">
    <source>
        <dbReference type="ARBA" id="ARBA00022553"/>
    </source>
</evidence>
<dbReference type="Pfam" id="PF13426">
    <property type="entry name" value="PAS_9"/>
    <property type="match status" value="1"/>
</dbReference>
<dbReference type="AlphaFoldDB" id="A0A0W8G1T7"/>
<protein>
    <submittedName>
        <fullName evidence="10">Sensor histidine kinase</fullName>
    </submittedName>
</protein>
<organism evidence="10">
    <name type="scientific">hydrocarbon metagenome</name>
    <dbReference type="NCBI Taxonomy" id="938273"/>
    <lineage>
        <taxon>unclassified sequences</taxon>
        <taxon>metagenomes</taxon>
        <taxon>ecological metagenomes</taxon>
    </lineage>
</organism>
<dbReference type="Gene3D" id="3.30.450.20">
    <property type="entry name" value="PAS domain"/>
    <property type="match status" value="1"/>
</dbReference>
<reference evidence="10" key="1">
    <citation type="journal article" date="2015" name="Proc. Natl. Acad. Sci. U.S.A.">
        <title>Networks of energetic and metabolic interactions define dynamics in microbial communities.</title>
        <authorList>
            <person name="Embree M."/>
            <person name="Liu J.K."/>
            <person name="Al-Bassam M.M."/>
            <person name="Zengler K."/>
        </authorList>
    </citation>
    <scope>NUCLEOTIDE SEQUENCE</scope>
</reference>
<dbReference type="GO" id="GO:0000155">
    <property type="term" value="F:phosphorelay sensor kinase activity"/>
    <property type="evidence" value="ECO:0007669"/>
    <property type="project" value="InterPro"/>
</dbReference>
<dbReference type="CDD" id="cd00082">
    <property type="entry name" value="HisKA"/>
    <property type="match status" value="1"/>
</dbReference>
<evidence type="ECO:0000259" key="9">
    <source>
        <dbReference type="PROSITE" id="PS50113"/>
    </source>
</evidence>
<keyword evidence="5" id="KW-0067">ATP-binding</keyword>
<dbReference type="InterPro" id="IPR000700">
    <property type="entry name" value="PAS-assoc_C"/>
</dbReference>
<dbReference type="Gene3D" id="1.10.287.130">
    <property type="match status" value="1"/>
</dbReference>
<dbReference type="InterPro" id="IPR004358">
    <property type="entry name" value="Sig_transdc_His_kin-like_C"/>
</dbReference>
<dbReference type="InterPro" id="IPR036890">
    <property type="entry name" value="HATPase_C_sf"/>
</dbReference>
<dbReference type="SUPFAM" id="SSF55785">
    <property type="entry name" value="PYP-like sensor domain (PAS domain)"/>
    <property type="match status" value="1"/>
</dbReference>
<dbReference type="SMART" id="SM00388">
    <property type="entry name" value="HisKA"/>
    <property type="match status" value="1"/>
</dbReference>
<dbReference type="Pfam" id="PF02518">
    <property type="entry name" value="HATPase_c"/>
    <property type="match status" value="1"/>
</dbReference>
<dbReference type="InterPro" id="IPR000014">
    <property type="entry name" value="PAS"/>
</dbReference>
<dbReference type="EMBL" id="LNQE01000457">
    <property type="protein sequence ID" value="KUG26483.1"/>
    <property type="molecule type" value="Genomic_DNA"/>
</dbReference>
<feature type="domain" description="PAC" evidence="9">
    <location>
        <begin position="225"/>
        <end position="277"/>
    </location>
</feature>
<dbReference type="PANTHER" id="PTHR43065">
    <property type="entry name" value="SENSOR HISTIDINE KINASE"/>
    <property type="match status" value="1"/>
</dbReference>
<dbReference type="Pfam" id="PF00512">
    <property type="entry name" value="HisKA"/>
    <property type="match status" value="1"/>
</dbReference>